<keyword evidence="3" id="KW-1185">Reference proteome</keyword>
<evidence type="ECO:0000313" key="3">
    <source>
        <dbReference type="Proteomes" id="UP000094600"/>
    </source>
</evidence>
<reference evidence="1 3" key="1">
    <citation type="submission" date="2016-06" db="EMBL/GenBank/DDBJ databases">
        <title>Bacterial characters and pathogenicity of Xenorhabdus hominickii from an entomopathogenic nematode, Steinernema monticolum.</title>
        <authorList>
            <person name="Park Y."/>
            <person name="Kim Y."/>
        </authorList>
    </citation>
    <scope>NUCLEOTIDE SEQUENCE [LARGE SCALE GENOMIC DNA]</scope>
    <source>
        <strain evidence="1 3">ANU1</strain>
    </source>
</reference>
<evidence type="ECO:0000313" key="1">
    <source>
        <dbReference type="EMBL" id="AOM39359.1"/>
    </source>
</evidence>
<evidence type="ECO:0000313" key="4">
    <source>
        <dbReference type="Proteomes" id="UP000225433"/>
    </source>
</evidence>
<evidence type="ECO:0000313" key="2">
    <source>
        <dbReference type="EMBL" id="PHM54884.1"/>
    </source>
</evidence>
<dbReference type="KEGG" id="xho:A9255_01325"/>
<dbReference type="Proteomes" id="UP000094600">
    <property type="component" value="Chromosome"/>
</dbReference>
<dbReference type="EMBL" id="NJAI01000004">
    <property type="protein sequence ID" value="PHM54884.1"/>
    <property type="molecule type" value="Genomic_DNA"/>
</dbReference>
<reference evidence="2 4" key="2">
    <citation type="journal article" date="2017" name="Nat. Microbiol.">
        <title>Natural product diversity associated with the nematode symbionts Photorhabdus and Xenorhabdus.</title>
        <authorList>
            <person name="Tobias N.J."/>
            <person name="Wolff H."/>
            <person name="Djahanschiri B."/>
            <person name="Grundmann F."/>
            <person name="Kronenwerth M."/>
            <person name="Shi Y.M."/>
            <person name="Simonyi S."/>
            <person name="Grun P."/>
            <person name="Shapiro-Ilan D."/>
            <person name="Pidot S.J."/>
            <person name="Stinear T.P."/>
            <person name="Ebersberger I."/>
            <person name="Bode H.B."/>
        </authorList>
    </citation>
    <scope>NUCLEOTIDE SEQUENCE [LARGE SCALE GENOMIC DNA]</scope>
    <source>
        <strain evidence="2 4">DSM 17903</strain>
    </source>
</reference>
<gene>
    <name evidence="1" type="ORF">A9255_01325</name>
    <name evidence="2" type="ORF">Xhom_02841</name>
</gene>
<dbReference type="Proteomes" id="UP000225433">
    <property type="component" value="Unassembled WGS sequence"/>
</dbReference>
<sequence>MQVLVVMVFVYYMEKYHLIKRLEFYYLTSALSGFYAYSMKLNVIFVDDSGDNTDDGGNGNHCDNGLYNKADVNSNYSDGILSLKIKSITII</sequence>
<dbReference type="AlphaFoldDB" id="A0A2G0Q6N5"/>
<dbReference type="EMBL" id="CP016176">
    <property type="protein sequence ID" value="AOM39359.1"/>
    <property type="molecule type" value="Genomic_DNA"/>
</dbReference>
<proteinExistence type="predicted"/>
<organism evidence="2 4">
    <name type="scientific">Xenorhabdus hominickii</name>
    <dbReference type="NCBI Taxonomy" id="351679"/>
    <lineage>
        <taxon>Bacteria</taxon>
        <taxon>Pseudomonadati</taxon>
        <taxon>Pseudomonadota</taxon>
        <taxon>Gammaproteobacteria</taxon>
        <taxon>Enterobacterales</taxon>
        <taxon>Morganellaceae</taxon>
        <taxon>Xenorhabdus</taxon>
    </lineage>
</organism>
<protein>
    <submittedName>
        <fullName evidence="2">Uncharacterized protein</fullName>
    </submittedName>
</protein>
<name>A0A2G0Q6N5_XENHO</name>
<accession>A0A2G0Q6N5</accession>